<dbReference type="PANTHER" id="PTHR33393:SF11">
    <property type="entry name" value="POLYGLUTAMINE SYNTHESIS ACCESSORY PROTEIN RV0574C-RELATED"/>
    <property type="match status" value="1"/>
</dbReference>
<dbReference type="InterPro" id="IPR052169">
    <property type="entry name" value="CW_Biosynth-Accessory"/>
</dbReference>
<evidence type="ECO:0000259" key="2">
    <source>
        <dbReference type="SMART" id="SM00854"/>
    </source>
</evidence>
<dbReference type="CDD" id="cd07381">
    <property type="entry name" value="MPP_CapA"/>
    <property type="match status" value="1"/>
</dbReference>
<evidence type="ECO:0000256" key="1">
    <source>
        <dbReference type="ARBA" id="ARBA00005662"/>
    </source>
</evidence>
<dbReference type="SMART" id="SM00854">
    <property type="entry name" value="PGA_cap"/>
    <property type="match status" value="1"/>
</dbReference>
<keyword evidence="4" id="KW-1185">Reference proteome</keyword>
<name>A0A543FGS4_9NOCA</name>
<gene>
    <name evidence="3" type="ORF">FB390_4704</name>
</gene>
<feature type="domain" description="Capsule synthesis protein CapA" evidence="2">
    <location>
        <begin position="9"/>
        <end position="289"/>
    </location>
</feature>
<dbReference type="Gene3D" id="3.60.21.10">
    <property type="match status" value="1"/>
</dbReference>
<proteinExistence type="inferred from homology"/>
<evidence type="ECO:0000313" key="4">
    <source>
        <dbReference type="Proteomes" id="UP000316331"/>
    </source>
</evidence>
<dbReference type="RefSeq" id="WP_425465873.1">
    <property type="nucleotide sequence ID" value="NZ_VFPG01000001.1"/>
</dbReference>
<dbReference type="InterPro" id="IPR029052">
    <property type="entry name" value="Metallo-depent_PP-like"/>
</dbReference>
<organism evidence="3 4">
    <name type="scientific">Nocardia bhagyanarayanae</name>
    <dbReference type="NCBI Taxonomy" id="1215925"/>
    <lineage>
        <taxon>Bacteria</taxon>
        <taxon>Bacillati</taxon>
        <taxon>Actinomycetota</taxon>
        <taxon>Actinomycetes</taxon>
        <taxon>Mycobacteriales</taxon>
        <taxon>Nocardiaceae</taxon>
        <taxon>Nocardia</taxon>
    </lineage>
</organism>
<dbReference type="Proteomes" id="UP000316331">
    <property type="component" value="Unassembled WGS sequence"/>
</dbReference>
<dbReference type="Pfam" id="PF09587">
    <property type="entry name" value="PGA_cap"/>
    <property type="match status" value="1"/>
</dbReference>
<dbReference type="AlphaFoldDB" id="A0A543FGS4"/>
<dbReference type="InterPro" id="IPR019079">
    <property type="entry name" value="Capsule_synth_CapA"/>
</dbReference>
<accession>A0A543FGS4</accession>
<sequence>MIDNGGMPTVLLGGDVMLGRGVDQILPHPGDPLLCERYVRDARMYVELAEEANGAFARPVDFRRLWGDALPLLAQADARLINLETAITADGTFAPAKGIHYRMRPDNIPVLTCVAPVVCALANNHVLDFGAHGLTDTLDTLDAAGVDHAGAGRDLDGARAPATADLGDGSRAVIVSVAAGSSGVPEYWAARHDRLGLWRIGETPSATAADEVAAAVLAATRDRDVAIVSIHWGPNWGYRVTHSEQRFARRLIDAGVDVVHGHSAHHPRPIEIYRGKPILYGCGDVVDDYEGIHGHESYRTDLRLLFLVDLDSGAVRLRMIPLRMRRMRLETAGPDEARWLCETIREISRGFGTRVVAQPDGLPVVYRED</sequence>
<reference evidence="3 4" key="1">
    <citation type="submission" date="2019-06" db="EMBL/GenBank/DDBJ databases">
        <title>Sequencing the genomes of 1000 actinobacteria strains.</title>
        <authorList>
            <person name="Klenk H.-P."/>
        </authorList>
    </citation>
    <scope>NUCLEOTIDE SEQUENCE [LARGE SCALE GENOMIC DNA]</scope>
    <source>
        <strain evidence="3 4">DSM 103495</strain>
    </source>
</reference>
<dbReference type="EMBL" id="VFPG01000001">
    <property type="protein sequence ID" value="TQM32991.1"/>
    <property type="molecule type" value="Genomic_DNA"/>
</dbReference>
<evidence type="ECO:0000313" key="3">
    <source>
        <dbReference type="EMBL" id="TQM32991.1"/>
    </source>
</evidence>
<dbReference type="PANTHER" id="PTHR33393">
    <property type="entry name" value="POLYGLUTAMINE SYNTHESIS ACCESSORY PROTEIN RV0574C-RELATED"/>
    <property type="match status" value="1"/>
</dbReference>
<comment type="similarity">
    <text evidence="1">Belongs to the CapA family.</text>
</comment>
<protein>
    <submittedName>
        <fullName evidence="3">Poly-gamma-glutamate synthesis protein (Capsule biosynthesis protein)</fullName>
    </submittedName>
</protein>
<comment type="caution">
    <text evidence="3">The sequence shown here is derived from an EMBL/GenBank/DDBJ whole genome shotgun (WGS) entry which is preliminary data.</text>
</comment>
<dbReference type="SUPFAM" id="SSF56300">
    <property type="entry name" value="Metallo-dependent phosphatases"/>
    <property type="match status" value="1"/>
</dbReference>